<dbReference type="InterPro" id="IPR046335">
    <property type="entry name" value="LacI/GalR-like_sensor"/>
</dbReference>
<evidence type="ECO:0000256" key="2">
    <source>
        <dbReference type="ARBA" id="ARBA00023125"/>
    </source>
</evidence>
<dbReference type="Gene3D" id="3.40.50.2300">
    <property type="match status" value="2"/>
</dbReference>
<dbReference type="Pfam" id="PF00356">
    <property type="entry name" value="LacI"/>
    <property type="match status" value="1"/>
</dbReference>
<gene>
    <name evidence="5" type="ORF">H9926_12050</name>
</gene>
<accession>A0A9D2QJK9</accession>
<dbReference type="PANTHER" id="PTHR30146">
    <property type="entry name" value="LACI-RELATED TRANSCRIPTIONAL REPRESSOR"/>
    <property type="match status" value="1"/>
</dbReference>
<evidence type="ECO:0000256" key="1">
    <source>
        <dbReference type="ARBA" id="ARBA00023015"/>
    </source>
</evidence>
<proteinExistence type="predicted"/>
<protein>
    <submittedName>
        <fullName evidence="5">LacI family transcriptional regulator</fullName>
    </submittedName>
</protein>
<dbReference type="GO" id="GO:0000976">
    <property type="term" value="F:transcription cis-regulatory region binding"/>
    <property type="evidence" value="ECO:0007669"/>
    <property type="project" value="TreeGrafter"/>
</dbReference>
<dbReference type="PANTHER" id="PTHR30146:SF109">
    <property type="entry name" value="HTH-TYPE TRANSCRIPTIONAL REGULATOR GALS"/>
    <property type="match status" value="1"/>
</dbReference>
<keyword evidence="2" id="KW-0238">DNA-binding</keyword>
<reference evidence="5" key="2">
    <citation type="submission" date="2021-04" db="EMBL/GenBank/DDBJ databases">
        <authorList>
            <person name="Gilroy R."/>
        </authorList>
    </citation>
    <scope>NUCLEOTIDE SEQUENCE</scope>
    <source>
        <strain evidence="5">ChiBcec1-1630</strain>
    </source>
</reference>
<dbReference type="SUPFAM" id="SSF53822">
    <property type="entry name" value="Periplasmic binding protein-like I"/>
    <property type="match status" value="1"/>
</dbReference>
<reference evidence="5" key="1">
    <citation type="journal article" date="2021" name="PeerJ">
        <title>Extensive microbial diversity within the chicken gut microbiome revealed by metagenomics and culture.</title>
        <authorList>
            <person name="Gilroy R."/>
            <person name="Ravi A."/>
            <person name="Getino M."/>
            <person name="Pursley I."/>
            <person name="Horton D.L."/>
            <person name="Alikhan N.F."/>
            <person name="Baker D."/>
            <person name="Gharbi K."/>
            <person name="Hall N."/>
            <person name="Watson M."/>
            <person name="Adriaenssens E.M."/>
            <person name="Foster-Nyarko E."/>
            <person name="Jarju S."/>
            <person name="Secka A."/>
            <person name="Antonio M."/>
            <person name="Oren A."/>
            <person name="Chaudhuri R.R."/>
            <person name="La Ragione R."/>
            <person name="Hildebrand F."/>
            <person name="Pallen M.J."/>
        </authorList>
    </citation>
    <scope>NUCLEOTIDE SEQUENCE</scope>
    <source>
        <strain evidence="5">ChiBcec1-1630</strain>
    </source>
</reference>
<dbReference type="Pfam" id="PF13377">
    <property type="entry name" value="Peripla_BP_3"/>
    <property type="match status" value="1"/>
</dbReference>
<evidence type="ECO:0000256" key="3">
    <source>
        <dbReference type="ARBA" id="ARBA00023163"/>
    </source>
</evidence>
<organism evidence="5 6">
    <name type="scientific">Candidatus Eisenbergiella intestinigallinarum</name>
    <dbReference type="NCBI Taxonomy" id="2838549"/>
    <lineage>
        <taxon>Bacteria</taxon>
        <taxon>Bacillati</taxon>
        <taxon>Bacillota</taxon>
        <taxon>Clostridia</taxon>
        <taxon>Lachnospirales</taxon>
        <taxon>Lachnospiraceae</taxon>
        <taxon>Eisenbergiella</taxon>
    </lineage>
</organism>
<dbReference type="PROSITE" id="PS00356">
    <property type="entry name" value="HTH_LACI_1"/>
    <property type="match status" value="1"/>
</dbReference>
<keyword evidence="3" id="KW-0804">Transcription</keyword>
<dbReference type="CDD" id="cd01392">
    <property type="entry name" value="HTH_LacI"/>
    <property type="match status" value="1"/>
</dbReference>
<comment type="caution">
    <text evidence="5">The sequence shown here is derived from an EMBL/GenBank/DDBJ whole genome shotgun (WGS) entry which is preliminary data.</text>
</comment>
<dbReference type="CDD" id="cd06267">
    <property type="entry name" value="PBP1_LacI_sugar_binding-like"/>
    <property type="match status" value="1"/>
</dbReference>
<dbReference type="SMART" id="SM00354">
    <property type="entry name" value="HTH_LACI"/>
    <property type="match status" value="1"/>
</dbReference>
<dbReference type="AlphaFoldDB" id="A0A9D2QJK9"/>
<evidence type="ECO:0000313" key="6">
    <source>
        <dbReference type="Proteomes" id="UP000823922"/>
    </source>
</evidence>
<name>A0A9D2QJK9_9FIRM</name>
<dbReference type="InterPro" id="IPR028082">
    <property type="entry name" value="Peripla_BP_I"/>
</dbReference>
<evidence type="ECO:0000259" key="4">
    <source>
        <dbReference type="PROSITE" id="PS50932"/>
    </source>
</evidence>
<evidence type="ECO:0000313" key="5">
    <source>
        <dbReference type="EMBL" id="HJC88734.1"/>
    </source>
</evidence>
<dbReference type="EMBL" id="DWVS01000309">
    <property type="protein sequence ID" value="HJC88734.1"/>
    <property type="molecule type" value="Genomic_DNA"/>
</dbReference>
<dbReference type="PRINTS" id="PR00036">
    <property type="entry name" value="HTHLACI"/>
</dbReference>
<dbReference type="Proteomes" id="UP000823922">
    <property type="component" value="Unassembled WGS sequence"/>
</dbReference>
<dbReference type="InterPro" id="IPR000843">
    <property type="entry name" value="HTH_LacI"/>
</dbReference>
<dbReference type="Gene3D" id="1.10.260.40">
    <property type="entry name" value="lambda repressor-like DNA-binding domains"/>
    <property type="match status" value="1"/>
</dbReference>
<sequence>MDRKRTSIYEIAKEAGVSPATVSRVINQSAKVSEDKRQRVLKVIDQYGFKPNALAKGLSNSRSRVLGILSAWVDSPFYGRVISECERATNERDYTLMIFSFSSDAEQERRHLEKMYEQCVDAVIILGGSMDGIVIDEKAISIMNYIAETVPVVVMGRSQGIPCYEVRIDEAGAMEMAMEYLIGLGHRDIAFLGGLENIYSSLEKRLAYQRVLRKYGLEFREEWMRCGDYNFEDGLCLMKKVLEGERPTAVICINDIFAAGVMQAIHEAGLRVPEDISVIGFDNTYISRIVSPSASSVSCDYRELAQKLIGTAVDAAEGREVPARQLIKTTLHERKSCREIG</sequence>
<keyword evidence="1" id="KW-0805">Transcription regulation</keyword>
<dbReference type="SUPFAM" id="SSF47413">
    <property type="entry name" value="lambda repressor-like DNA-binding domains"/>
    <property type="match status" value="1"/>
</dbReference>
<feature type="domain" description="HTH lacI-type" evidence="4">
    <location>
        <begin position="6"/>
        <end position="60"/>
    </location>
</feature>
<dbReference type="PROSITE" id="PS50932">
    <property type="entry name" value="HTH_LACI_2"/>
    <property type="match status" value="1"/>
</dbReference>
<dbReference type="InterPro" id="IPR010982">
    <property type="entry name" value="Lambda_DNA-bd_dom_sf"/>
</dbReference>
<dbReference type="GO" id="GO:0003700">
    <property type="term" value="F:DNA-binding transcription factor activity"/>
    <property type="evidence" value="ECO:0007669"/>
    <property type="project" value="TreeGrafter"/>
</dbReference>